<feature type="transmembrane region" description="Helical" evidence="6">
    <location>
        <begin position="148"/>
        <end position="166"/>
    </location>
</feature>
<feature type="transmembrane region" description="Helical" evidence="6">
    <location>
        <begin position="290"/>
        <end position="309"/>
    </location>
</feature>
<feature type="transmembrane region" description="Helical" evidence="6">
    <location>
        <begin position="204"/>
        <end position="222"/>
    </location>
</feature>
<dbReference type="EMBL" id="BAAADB010000019">
    <property type="protein sequence ID" value="GAA0513919.1"/>
    <property type="molecule type" value="Genomic_DNA"/>
</dbReference>
<feature type="domain" description="EamA" evidence="7">
    <location>
        <begin position="174"/>
        <end position="305"/>
    </location>
</feature>
<evidence type="ECO:0000256" key="6">
    <source>
        <dbReference type="SAM" id="Phobius"/>
    </source>
</evidence>
<keyword evidence="3 6" id="KW-0812">Transmembrane</keyword>
<dbReference type="PANTHER" id="PTHR42920">
    <property type="entry name" value="OS03G0707200 PROTEIN-RELATED"/>
    <property type="match status" value="1"/>
</dbReference>
<feature type="domain" description="EamA" evidence="7">
    <location>
        <begin position="20"/>
        <end position="165"/>
    </location>
</feature>
<keyword evidence="5 6" id="KW-0472">Membrane</keyword>
<feature type="transmembrane region" description="Helical" evidence="6">
    <location>
        <begin position="172"/>
        <end position="192"/>
    </location>
</feature>
<keyword evidence="2" id="KW-1003">Cell membrane</keyword>
<name>A0ABN1C8B4_9DEIO</name>
<dbReference type="SUPFAM" id="SSF103481">
    <property type="entry name" value="Multidrug resistance efflux transporter EmrE"/>
    <property type="match status" value="1"/>
</dbReference>
<proteinExistence type="predicted"/>
<evidence type="ECO:0000256" key="3">
    <source>
        <dbReference type="ARBA" id="ARBA00022692"/>
    </source>
</evidence>
<feature type="transmembrane region" description="Helical" evidence="6">
    <location>
        <begin position="92"/>
        <end position="111"/>
    </location>
</feature>
<gene>
    <name evidence="8" type="ORF">GCM10008937_22090</name>
</gene>
<evidence type="ECO:0000313" key="9">
    <source>
        <dbReference type="Proteomes" id="UP001500191"/>
    </source>
</evidence>
<feature type="transmembrane region" description="Helical" evidence="6">
    <location>
        <begin position="267"/>
        <end position="284"/>
    </location>
</feature>
<evidence type="ECO:0000256" key="4">
    <source>
        <dbReference type="ARBA" id="ARBA00022989"/>
    </source>
</evidence>
<dbReference type="Pfam" id="PF00892">
    <property type="entry name" value="EamA"/>
    <property type="match status" value="2"/>
</dbReference>
<evidence type="ECO:0000313" key="8">
    <source>
        <dbReference type="EMBL" id="GAA0513919.1"/>
    </source>
</evidence>
<feature type="transmembrane region" description="Helical" evidence="6">
    <location>
        <begin position="234"/>
        <end position="255"/>
    </location>
</feature>
<dbReference type="Proteomes" id="UP001500191">
    <property type="component" value="Unassembled WGS sequence"/>
</dbReference>
<comment type="subcellular location">
    <subcellularLocation>
        <location evidence="1">Cell membrane</location>
        <topology evidence="1">Multi-pass membrane protein</topology>
    </subcellularLocation>
</comment>
<feature type="transmembrane region" description="Helical" evidence="6">
    <location>
        <begin position="123"/>
        <end position="141"/>
    </location>
</feature>
<accession>A0ABN1C8B4</accession>
<keyword evidence="9" id="KW-1185">Reference proteome</keyword>
<feature type="transmembrane region" description="Helical" evidence="6">
    <location>
        <begin position="51"/>
        <end position="71"/>
    </location>
</feature>
<reference evidence="8 9" key="1">
    <citation type="journal article" date="2019" name="Int. J. Syst. Evol. Microbiol.">
        <title>The Global Catalogue of Microorganisms (GCM) 10K type strain sequencing project: providing services to taxonomists for standard genome sequencing and annotation.</title>
        <authorList>
            <consortium name="The Broad Institute Genomics Platform"/>
            <consortium name="The Broad Institute Genome Sequencing Center for Infectious Disease"/>
            <person name="Wu L."/>
            <person name="Ma J."/>
        </authorList>
    </citation>
    <scope>NUCLEOTIDE SEQUENCE [LARGE SCALE GENOMIC DNA]</scope>
    <source>
        <strain evidence="8 9">JCM 14368</strain>
    </source>
</reference>
<dbReference type="PANTHER" id="PTHR42920:SF5">
    <property type="entry name" value="EAMA DOMAIN-CONTAINING PROTEIN"/>
    <property type="match status" value="1"/>
</dbReference>
<feature type="transmembrane region" description="Helical" evidence="6">
    <location>
        <begin position="21"/>
        <end position="39"/>
    </location>
</feature>
<keyword evidence="4 6" id="KW-1133">Transmembrane helix</keyword>
<evidence type="ECO:0000256" key="5">
    <source>
        <dbReference type="ARBA" id="ARBA00023136"/>
    </source>
</evidence>
<evidence type="ECO:0000256" key="1">
    <source>
        <dbReference type="ARBA" id="ARBA00004651"/>
    </source>
</evidence>
<comment type="caution">
    <text evidence="8">The sequence shown here is derived from an EMBL/GenBank/DDBJ whole genome shotgun (WGS) entry which is preliminary data.</text>
</comment>
<dbReference type="InterPro" id="IPR000620">
    <property type="entry name" value="EamA_dom"/>
</dbReference>
<sequence>MGSLLLLPGSTIAGMSVQARGVLLLILVTCLWGSTFAVVKTLGETLPASVLIAWRFLIASVALLPLLLWRTPGAAASAPAGSAGRSGAWRACLWRDGAVLGAWLIAGYGTQTIALQTTSANRAAFFTALSVVLVPVWLVAAQRRRMPLLLWTALPLAVAGLAMLSWEGGALVVGDVWALGCAVTYAGFIVTLERMAHRHAALPFTLVQVLGVTALAWVWAAVAAPGQLWPPAGAWGPLLYLGVVATAATTLMQTVGQRTVSAANASLIYALEPVTATLFSFLLIGEQVGVRGALGGLLVVVATVLSQWADGPHAQTPAAQPE</sequence>
<dbReference type="InterPro" id="IPR037185">
    <property type="entry name" value="EmrE-like"/>
</dbReference>
<organism evidence="8 9">
    <name type="scientific">Deinococcus depolymerans</name>
    <dbReference type="NCBI Taxonomy" id="392408"/>
    <lineage>
        <taxon>Bacteria</taxon>
        <taxon>Thermotogati</taxon>
        <taxon>Deinococcota</taxon>
        <taxon>Deinococci</taxon>
        <taxon>Deinococcales</taxon>
        <taxon>Deinococcaceae</taxon>
        <taxon>Deinococcus</taxon>
    </lineage>
</organism>
<evidence type="ECO:0000259" key="7">
    <source>
        <dbReference type="Pfam" id="PF00892"/>
    </source>
</evidence>
<evidence type="ECO:0000256" key="2">
    <source>
        <dbReference type="ARBA" id="ARBA00022475"/>
    </source>
</evidence>
<protein>
    <submittedName>
        <fullName evidence="8">DMT family transporter</fullName>
    </submittedName>
</protein>
<dbReference type="InterPro" id="IPR051258">
    <property type="entry name" value="Diverse_Substrate_Transporter"/>
</dbReference>